<dbReference type="PROSITE" id="PS00523">
    <property type="entry name" value="SULFATASE_1"/>
    <property type="match status" value="1"/>
</dbReference>
<keyword evidence="2" id="KW-0479">Metal-binding</keyword>
<name>A0A6C2YP68_9BACT</name>
<dbReference type="KEGG" id="tim:GMBLW1_05420"/>
<keyword evidence="3" id="KW-0378">Hydrolase</keyword>
<feature type="chain" id="PRO_5033534862" description="Sulfatase N-terminal domain-containing protein" evidence="5">
    <location>
        <begin position="21"/>
        <end position="488"/>
    </location>
</feature>
<dbReference type="Gene3D" id="3.30.1120.10">
    <property type="match status" value="1"/>
</dbReference>
<dbReference type="InterPro" id="IPR000917">
    <property type="entry name" value="Sulfatase_N"/>
</dbReference>
<sequence length="488" mass="54740">MRHSLLATLGFLVLLGNIHAAAPESLINRKPNIILIMTDDQGYGDLACHGNPILKTPNLDQLHRQSVRFTDFHVSPTCAPTRSALMTGRHEFFNGITHTIFERERLRLDATILPQMLKQQGYRTGIFGKWHLGDEDAYQPQKRGFDEVFIHGAGGIGQTYAGSCGDAPGNRYFDPVIRKNGQFVKTSGYCTDVFFDEMIRWVDSQRKQGPFFAYVTPNAPHAPLDCPVGSDEPYRGKVPNPVAKFYGMIANIDTNMGKLMAKLREWELETNTLLIFMTDNGTATGSQVFNAGMRGAKGTPFTGGTRVPAFWRWTGTLPAGVDVPVLTCHWDILPTFVELTGHQPKPEWKATWQGRSLVPLLQDPKANWPDRIFISHVGRWKNGEAATGRDVQASIRNARWQLVIQNPKKIELFDLKNDPGEQRNVMLEHPEVAAELRAEFNRWWDAVQPNLVNESAKPPAINPFKEAYWRQFGGPGPNQVPPPPGLLR</sequence>
<evidence type="ECO:0000256" key="2">
    <source>
        <dbReference type="ARBA" id="ARBA00022723"/>
    </source>
</evidence>
<dbReference type="GO" id="GO:0046872">
    <property type="term" value="F:metal ion binding"/>
    <property type="evidence" value="ECO:0007669"/>
    <property type="project" value="UniProtKB-KW"/>
</dbReference>
<dbReference type="SUPFAM" id="SSF53649">
    <property type="entry name" value="Alkaline phosphatase-like"/>
    <property type="match status" value="1"/>
</dbReference>
<protein>
    <recommendedName>
        <fullName evidence="6">Sulfatase N-terminal domain-containing protein</fullName>
    </recommendedName>
</protein>
<evidence type="ECO:0000313" key="7">
    <source>
        <dbReference type="EMBL" id="VIP03418.1"/>
    </source>
</evidence>
<evidence type="ECO:0000256" key="4">
    <source>
        <dbReference type="ARBA" id="ARBA00022837"/>
    </source>
</evidence>
<dbReference type="Gene3D" id="3.40.720.10">
    <property type="entry name" value="Alkaline Phosphatase, subunit A"/>
    <property type="match status" value="1"/>
</dbReference>
<evidence type="ECO:0000256" key="5">
    <source>
        <dbReference type="SAM" id="SignalP"/>
    </source>
</evidence>
<keyword evidence="4" id="KW-0106">Calcium</keyword>
<comment type="similarity">
    <text evidence="1">Belongs to the sulfatase family.</text>
</comment>
<dbReference type="InterPro" id="IPR050738">
    <property type="entry name" value="Sulfatase"/>
</dbReference>
<dbReference type="AlphaFoldDB" id="A0A6C2YP68"/>
<dbReference type="EMBL" id="LR586016">
    <property type="protein sequence ID" value="VIP03418.1"/>
    <property type="molecule type" value="Genomic_DNA"/>
</dbReference>
<dbReference type="CDD" id="cd16146">
    <property type="entry name" value="ARS_like"/>
    <property type="match status" value="1"/>
</dbReference>
<organism evidence="7">
    <name type="scientific">Tuwongella immobilis</name>
    <dbReference type="NCBI Taxonomy" id="692036"/>
    <lineage>
        <taxon>Bacteria</taxon>
        <taxon>Pseudomonadati</taxon>
        <taxon>Planctomycetota</taxon>
        <taxon>Planctomycetia</taxon>
        <taxon>Gemmatales</taxon>
        <taxon>Gemmataceae</taxon>
        <taxon>Tuwongella</taxon>
    </lineage>
</organism>
<feature type="signal peptide" evidence="5">
    <location>
        <begin position="1"/>
        <end position="20"/>
    </location>
</feature>
<evidence type="ECO:0000259" key="6">
    <source>
        <dbReference type="Pfam" id="PF00884"/>
    </source>
</evidence>
<proteinExistence type="inferred from homology"/>
<accession>A0A6C2YP68</accession>
<dbReference type="InterPro" id="IPR017850">
    <property type="entry name" value="Alkaline_phosphatase_core_sf"/>
</dbReference>
<evidence type="ECO:0000313" key="8">
    <source>
        <dbReference type="Proteomes" id="UP000464378"/>
    </source>
</evidence>
<dbReference type="Pfam" id="PF00884">
    <property type="entry name" value="Sulfatase"/>
    <property type="match status" value="1"/>
</dbReference>
<dbReference type="PANTHER" id="PTHR42693:SF53">
    <property type="entry name" value="ENDO-4-O-SULFATASE"/>
    <property type="match status" value="1"/>
</dbReference>
<dbReference type="RefSeq" id="WP_197740718.1">
    <property type="nucleotide sequence ID" value="NZ_LR593887.1"/>
</dbReference>
<evidence type="ECO:0000256" key="1">
    <source>
        <dbReference type="ARBA" id="ARBA00008779"/>
    </source>
</evidence>
<keyword evidence="5" id="KW-0732">Signal</keyword>
<keyword evidence="8" id="KW-1185">Reference proteome</keyword>
<dbReference type="Proteomes" id="UP000464378">
    <property type="component" value="Chromosome"/>
</dbReference>
<gene>
    <name evidence="7" type="ORF">GMBLW1_05420</name>
</gene>
<dbReference type="GO" id="GO:0004065">
    <property type="term" value="F:arylsulfatase activity"/>
    <property type="evidence" value="ECO:0007669"/>
    <property type="project" value="TreeGrafter"/>
</dbReference>
<dbReference type="EMBL" id="LR593887">
    <property type="protein sequence ID" value="VTS04208.1"/>
    <property type="molecule type" value="Genomic_DNA"/>
</dbReference>
<dbReference type="PANTHER" id="PTHR42693">
    <property type="entry name" value="ARYLSULFATASE FAMILY MEMBER"/>
    <property type="match status" value="1"/>
</dbReference>
<dbReference type="InterPro" id="IPR024607">
    <property type="entry name" value="Sulfatase_CS"/>
</dbReference>
<dbReference type="InParanoid" id="A0A6C2YP68"/>
<evidence type="ECO:0000256" key="3">
    <source>
        <dbReference type="ARBA" id="ARBA00022801"/>
    </source>
</evidence>
<feature type="domain" description="Sulfatase N-terminal" evidence="6">
    <location>
        <begin position="31"/>
        <end position="341"/>
    </location>
</feature>
<reference evidence="7" key="1">
    <citation type="submission" date="2019-04" db="EMBL/GenBank/DDBJ databases">
        <authorList>
            <consortium name="Science for Life Laboratories"/>
        </authorList>
    </citation>
    <scope>NUCLEOTIDE SEQUENCE</scope>
    <source>
        <strain evidence="7">MBLW1</strain>
    </source>
</reference>